<dbReference type="Pfam" id="PF04203">
    <property type="entry name" value="Sortase"/>
    <property type="match status" value="1"/>
</dbReference>
<dbReference type="CDD" id="cd05828">
    <property type="entry name" value="Sortase_D_1"/>
    <property type="match status" value="1"/>
</dbReference>
<dbReference type="InterPro" id="IPR041999">
    <property type="entry name" value="Sortase_D_1"/>
</dbReference>
<dbReference type="NCBIfam" id="TIGR01076">
    <property type="entry name" value="sortase_fam"/>
    <property type="match status" value="1"/>
</dbReference>
<dbReference type="Gene3D" id="2.40.260.10">
    <property type="entry name" value="Sortase"/>
    <property type="match status" value="1"/>
</dbReference>
<comment type="caution">
    <text evidence="3">The sequence shown here is derived from an EMBL/GenBank/DDBJ whole genome shotgun (WGS) entry which is preliminary data.</text>
</comment>
<keyword evidence="2" id="KW-1133">Transmembrane helix</keyword>
<dbReference type="InterPro" id="IPR053525">
    <property type="entry name" value="Sortase_D"/>
</dbReference>
<evidence type="ECO:0008006" key="5">
    <source>
        <dbReference type="Google" id="ProtNLM"/>
    </source>
</evidence>
<keyword evidence="2" id="KW-0472">Membrane</keyword>
<sequence length="205" mass="22823">MKLIGRLLLIVGIVMVAVAGFHLYQTEKSQDEALLEAEERIKQGLTETEGETEGSASVDKKEPIDFQTETGEAFGTLEIPKLEKTLPIVAGTDPDSLDRGVGHLDNSVLPSQGEQIVLSGHRDTVFRNFDQIEIGDQYIVHLPYGSYTYEIKETEIVPEDDTSVIRQMGEEVLVVTTCYPFHYVGNAPERFVTYAYPVEMHANSD</sequence>
<gene>
    <name evidence="3" type="primary">yhcS_1</name>
    <name evidence="3" type="ORF">MACH08_03710</name>
</gene>
<accession>A0ABQ5TJF0</accession>
<dbReference type="EMBL" id="BSKO01000001">
    <property type="protein sequence ID" value="GLO64587.1"/>
    <property type="molecule type" value="Genomic_DNA"/>
</dbReference>
<dbReference type="InterPro" id="IPR005754">
    <property type="entry name" value="Sortase"/>
</dbReference>
<dbReference type="SUPFAM" id="SSF63817">
    <property type="entry name" value="Sortase"/>
    <property type="match status" value="1"/>
</dbReference>
<evidence type="ECO:0000256" key="1">
    <source>
        <dbReference type="ARBA" id="ARBA00022801"/>
    </source>
</evidence>
<dbReference type="RefSeq" id="WP_215123676.1">
    <property type="nucleotide sequence ID" value="NZ_BSKO01000001.1"/>
</dbReference>
<dbReference type="Proteomes" id="UP001275436">
    <property type="component" value="Unassembled WGS sequence"/>
</dbReference>
<proteinExistence type="predicted"/>
<protein>
    <recommendedName>
        <fullName evidence="5">Class D sortase</fullName>
    </recommendedName>
</protein>
<organism evidence="3 4">
    <name type="scientific">Oceanobacillus kimchii</name>
    <dbReference type="NCBI Taxonomy" id="746691"/>
    <lineage>
        <taxon>Bacteria</taxon>
        <taxon>Bacillati</taxon>
        <taxon>Bacillota</taxon>
        <taxon>Bacilli</taxon>
        <taxon>Bacillales</taxon>
        <taxon>Bacillaceae</taxon>
        <taxon>Oceanobacillus</taxon>
    </lineage>
</organism>
<keyword evidence="4" id="KW-1185">Reference proteome</keyword>
<name>A0ABQ5TJF0_9BACI</name>
<feature type="transmembrane region" description="Helical" evidence="2">
    <location>
        <begin position="7"/>
        <end position="24"/>
    </location>
</feature>
<reference evidence="3 4" key="1">
    <citation type="submission" date="2023-02" db="EMBL/GenBank/DDBJ databases">
        <title>Oceanobacillus kimchii IFOP_LL358 isolated form Alexandrium catenella lab strain.</title>
        <authorList>
            <person name="Gajardo G."/>
            <person name="Ueki S."/>
            <person name="Maruyama F."/>
        </authorList>
    </citation>
    <scope>NUCLEOTIDE SEQUENCE [LARGE SCALE GENOMIC DNA]</scope>
    <source>
        <strain evidence="3 4">IFOP_LL358</strain>
    </source>
</reference>
<dbReference type="NCBIfam" id="NF033746">
    <property type="entry name" value="class_D_sortase"/>
    <property type="match status" value="1"/>
</dbReference>
<evidence type="ECO:0000313" key="4">
    <source>
        <dbReference type="Proteomes" id="UP001275436"/>
    </source>
</evidence>
<dbReference type="InterPro" id="IPR023365">
    <property type="entry name" value="Sortase_dom-sf"/>
</dbReference>
<keyword evidence="2" id="KW-0812">Transmembrane</keyword>
<evidence type="ECO:0000256" key="2">
    <source>
        <dbReference type="SAM" id="Phobius"/>
    </source>
</evidence>
<evidence type="ECO:0000313" key="3">
    <source>
        <dbReference type="EMBL" id="GLO64587.1"/>
    </source>
</evidence>
<keyword evidence="1" id="KW-0378">Hydrolase</keyword>